<accession>A0ABP7PZC1</accession>
<dbReference type="InterPro" id="IPR052715">
    <property type="entry name" value="RAYT_transposase"/>
</dbReference>
<dbReference type="Proteomes" id="UP001500742">
    <property type="component" value="Unassembled WGS sequence"/>
</dbReference>
<dbReference type="Pfam" id="PF01797">
    <property type="entry name" value="Y1_Tnp"/>
    <property type="match status" value="1"/>
</dbReference>
<protein>
    <submittedName>
        <fullName evidence="2">Transposase</fullName>
    </submittedName>
</protein>
<name>A0ABP7PZC1_9SPHI</name>
<evidence type="ECO:0000259" key="1">
    <source>
        <dbReference type="SMART" id="SM01321"/>
    </source>
</evidence>
<dbReference type="InterPro" id="IPR036515">
    <property type="entry name" value="Transposase_17_sf"/>
</dbReference>
<evidence type="ECO:0000313" key="3">
    <source>
        <dbReference type="Proteomes" id="UP001500742"/>
    </source>
</evidence>
<gene>
    <name evidence="2" type="ORF">GCM10022210_25090</name>
</gene>
<reference evidence="3" key="1">
    <citation type="journal article" date="2019" name="Int. J. Syst. Evol. Microbiol.">
        <title>The Global Catalogue of Microorganisms (GCM) 10K type strain sequencing project: providing services to taxonomists for standard genome sequencing and annotation.</title>
        <authorList>
            <consortium name="The Broad Institute Genomics Platform"/>
            <consortium name="The Broad Institute Genome Sequencing Center for Infectious Disease"/>
            <person name="Wu L."/>
            <person name="Ma J."/>
        </authorList>
    </citation>
    <scope>NUCLEOTIDE SEQUENCE [LARGE SCALE GENOMIC DNA]</scope>
    <source>
        <strain evidence="3">JCM 16601</strain>
    </source>
</reference>
<dbReference type="Gene3D" id="3.30.70.1290">
    <property type="entry name" value="Transposase IS200-like"/>
    <property type="match status" value="1"/>
</dbReference>
<dbReference type="EMBL" id="BAAAZC010000019">
    <property type="protein sequence ID" value="GAA3973869.1"/>
    <property type="molecule type" value="Genomic_DNA"/>
</dbReference>
<evidence type="ECO:0000313" key="2">
    <source>
        <dbReference type="EMBL" id="GAA3973869.1"/>
    </source>
</evidence>
<organism evidence="2 3">
    <name type="scientific">Mucilaginibacter dorajii</name>
    <dbReference type="NCBI Taxonomy" id="692994"/>
    <lineage>
        <taxon>Bacteria</taxon>
        <taxon>Pseudomonadati</taxon>
        <taxon>Bacteroidota</taxon>
        <taxon>Sphingobacteriia</taxon>
        <taxon>Sphingobacteriales</taxon>
        <taxon>Sphingobacteriaceae</taxon>
        <taxon>Mucilaginibacter</taxon>
    </lineage>
</organism>
<dbReference type="PANTHER" id="PTHR36966">
    <property type="entry name" value="REP-ASSOCIATED TYROSINE TRANSPOSASE"/>
    <property type="match status" value="1"/>
</dbReference>
<proteinExistence type="predicted"/>
<comment type="caution">
    <text evidence="2">The sequence shown here is derived from an EMBL/GenBank/DDBJ whole genome shotgun (WGS) entry which is preliminary data.</text>
</comment>
<dbReference type="PANTHER" id="PTHR36966:SF1">
    <property type="entry name" value="REP-ASSOCIATED TYROSINE TRANSPOSASE"/>
    <property type="match status" value="1"/>
</dbReference>
<dbReference type="RefSeq" id="WP_259087940.1">
    <property type="nucleotide sequence ID" value="NZ_BAAAZC010000019.1"/>
</dbReference>
<dbReference type="NCBIfam" id="NF047646">
    <property type="entry name" value="REP_Tyr_transpos"/>
    <property type="match status" value="1"/>
</dbReference>
<feature type="domain" description="Transposase IS200-like" evidence="1">
    <location>
        <begin position="9"/>
        <end position="150"/>
    </location>
</feature>
<sequence>MSTKYKFGNPEGVYFVTFAVVEWIDIFTRQVYRDILLDSFRHCIREKGLAIHGYVIMSNHVHLIISSKGKQSLSAIMRDMKKFSAVKIIREIIENPIESRKRWMLRLLADAGEANSNNTHYQLWQQDNHPIELHPNSDLFRQKLDYIHENPVKAGLVAEPGDYIYSSASNYMEKESILMEVETFF</sequence>
<dbReference type="InterPro" id="IPR002686">
    <property type="entry name" value="Transposase_17"/>
</dbReference>
<keyword evidence="3" id="KW-1185">Reference proteome</keyword>
<dbReference type="SMART" id="SM01321">
    <property type="entry name" value="Y1_Tnp"/>
    <property type="match status" value="1"/>
</dbReference>
<dbReference type="SUPFAM" id="SSF143422">
    <property type="entry name" value="Transposase IS200-like"/>
    <property type="match status" value="1"/>
</dbReference>